<evidence type="ECO:0008006" key="4">
    <source>
        <dbReference type="Google" id="ProtNLM"/>
    </source>
</evidence>
<evidence type="ECO:0000313" key="2">
    <source>
        <dbReference type="EMBL" id="MQM23917.1"/>
    </source>
</evidence>
<protein>
    <recommendedName>
        <fullName evidence="4">Secreted protein</fullName>
    </recommendedName>
</protein>
<keyword evidence="3" id="KW-1185">Reference proteome</keyword>
<comment type="caution">
    <text evidence="2">The sequence shown here is derived from an EMBL/GenBank/DDBJ whole genome shotgun (WGS) entry which is preliminary data.</text>
</comment>
<organism evidence="2 3">
    <name type="scientific">Colocasia esculenta</name>
    <name type="common">Wild taro</name>
    <name type="synonym">Arum esculentum</name>
    <dbReference type="NCBI Taxonomy" id="4460"/>
    <lineage>
        <taxon>Eukaryota</taxon>
        <taxon>Viridiplantae</taxon>
        <taxon>Streptophyta</taxon>
        <taxon>Embryophyta</taxon>
        <taxon>Tracheophyta</taxon>
        <taxon>Spermatophyta</taxon>
        <taxon>Magnoliopsida</taxon>
        <taxon>Liliopsida</taxon>
        <taxon>Araceae</taxon>
        <taxon>Aroideae</taxon>
        <taxon>Colocasieae</taxon>
        <taxon>Colocasia</taxon>
    </lineage>
</organism>
<evidence type="ECO:0000313" key="3">
    <source>
        <dbReference type="Proteomes" id="UP000652761"/>
    </source>
</evidence>
<feature type="signal peptide" evidence="1">
    <location>
        <begin position="1"/>
        <end position="26"/>
    </location>
</feature>
<dbReference type="EMBL" id="NMUH01018617">
    <property type="protein sequence ID" value="MQM23917.1"/>
    <property type="molecule type" value="Genomic_DNA"/>
</dbReference>
<feature type="non-terminal residue" evidence="2">
    <location>
        <position position="1"/>
    </location>
</feature>
<gene>
    <name evidence="2" type="ORF">Taro_056987</name>
</gene>
<reference evidence="2" key="1">
    <citation type="submission" date="2017-07" db="EMBL/GenBank/DDBJ databases">
        <title>Taro Niue Genome Assembly and Annotation.</title>
        <authorList>
            <person name="Atibalentja N."/>
            <person name="Keating K."/>
            <person name="Fields C.J."/>
        </authorList>
    </citation>
    <scope>NUCLEOTIDE SEQUENCE</scope>
    <source>
        <strain evidence="2">Niue_2</strain>
        <tissue evidence="2">Leaf</tissue>
    </source>
</reference>
<name>A0A843XZ16_COLES</name>
<evidence type="ECO:0000256" key="1">
    <source>
        <dbReference type="SAM" id="SignalP"/>
    </source>
</evidence>
<feature type="chain" id="PRO_5032383642" description="Secreted protein" evidence="1">
    <location>
        <begin position="27"/>
        <end position="241"/>
    </location>
</feature>
<dbReference type="Proteomes" id="UP000652761">
    <property type="component" value="Unassembled WGS sequence"/>
</dbReference>
<keyword evidence="1" id="KW-0732">Signal</keyword>
<dbReference type="AlphaFoldDB" id="A0A843XZ16"/>
<proteinExistence type="predicted"/>
<accession>A0A843XZ16</accession>
<sequence length="241" mass="25838">GWFFNRIRVGTIVGLLLFQCHLQGECGPCLACAGGAVDDGVTSRGLSCVEDSCKQVRVTFTGANLLSVGPVEGELWVPCVPLSQHCCSDLADALYGEVFPQLFLAYSGGGFSQNFFVLISVLLPSGLRVEMRCWLALCSELRCTVGWLVRSGGSSQNDALVVLVECVAHTTGCGRADALSDPYRESLLLALCRFRAVDIDECVALWSGVPSLCVLGCGTLCWFESYSGQCAVFDLCGYLVF</sequence>